<dbReference type="EMBL" id="HBHW01032172">
    <property type="protein sequence ID" value="CAE0056702.1"/>
    <property type="molecule type" value="Transcribed_RNA"/>
</dbReference>
<reference evidence="3" key="1">
    <citation type="submission" date="2021-01" db="EMBL/GenBank/DDBJ databases">
        <authorList>
            <person name="Corre E."/>
            <person name="Pelletier E."/>
            <person name="Niang G."/>
            <person name="Scheremetjew M."/>
            <person name="Finn R."/>
            <person name="Kale V."/>
            <person name="Holt S."/>
            <person name="Cochrane G."/>
            <person name="Meng A."/>
            <person name="Brown T."/>
            <person name="Cohen L."/>
        </authorList>
    </citation>
    <scope>NUCLEOTIDE SEQUENCE</scope>
    <source>
        <strain evidence="3">CCMP 769</strain>
    </source>
</reference>
<accession>A0A7S3A2U3</accession>
<evidence type="ECO:0000313" key="2">
    <source>
        <dbReference type="EMBL" id="CAE0056701.1"/>
    </source>
</evidence>
<dbReference type="InterPro" id="IPR036047">
    <property type="entry name" value="F-box-like_dom_sf"/>
</dbReference>
<proteinExistence type="predicted"/>
<evidence type="ECO:0000259" key="1">
    <source>
        <dbReference type="Pfam" id="PF00646"/>
    </source>
</evidence>
<dbReference type="InterPro" id="IPR015943">
    <property type="entry name" value="WD40/YVTN_repeat-like_dom_sf"/>
</dbReference>
<dbReference type="SUPFAM" id="SSF51004">
    <property type="entry name" value="C-terminal (heme d1) domain of cytochrome cd1-nitrite reductase"/>
    <property type="match status" value="1"/>
</dbReference>
<dbReference type="InterPro" id="IPR001810">
    <property type="entry name" value="F-box_dom"/>
</dbReference>
<sequence length="359" mass="39683">MENFPDELLVRIAQHLPKRDAWHLSMCSKGFHASLKPWLTFLGTSGEEELEMNLRIAGRNVLSFGPCAVSADGRVTAVIVNQMLGSTVYRIDTESKEHRTYDMDMDMQTSNCVEVSYSGRTVAVSGGSSGLVQVFTNDNLEGNTRVCAGGRVALLRISPDEKHVAIAFEEKAEVLVLSVDGGETRDVQFGRKAVVPIWYGLDFTREGDLVATLGTETSEKVTQISMAIEGDEVAMKSVKQRASVPHTRPQHFNLLELSSEETEDKAKWRLVDAEDITMPLGDPSRVPFFFCTKDGTLWTSVDANMRHSGPPVESRWIGFGALSRRGPWTVKYTLNQALPAQVGNEGCGVRVSVTRYDDY</sequence>
<dbReference type="InterPro" id="IPR011048">
    <property type="entry name" value="Haem_d1_sf"/>
</dbReference>
<protein>
    <recommendedName>
        <fullName evidence="1">F-box domain-containing protein</fullName>
    </recommendedName>
</protein>
<evidence type="ECO:0000313" key="3">
    <source>
        <dbReference type="EMBL" id="CAE0056702.1"/>
    </source>
</evidence>
<dbReference type="CDD" id="cd09917">
    <property type="entry name" value="F-box_SF"/>
    <property type="match status" value="1"/>
</dbReference>
<dbReference type="Pfam" id="PF00646">
    <property type="entry name" value="F-box"/>
    <property type="match status" value="1"/>
</dbReference>
<name>A0A7S3A2U3_9RHOD</name>
<dbReference type="SUPFAM" id="SSF81383">
    <property type="entry name" value="F-box domain"/>
    <property type="match status" value="1"/>
</dbReference>
<dbReference type="AlphaFoldDB" id="A0A7S3A2U3"/>
<gene>
    <name evidence="2" type="ORF">RMAR00112_LOCUS24747</name>
    <name evidence="3" type="ORF">RMAR00112_LOCUS24748</name>
</gene>
<dbReference type="EMBL" id="HBHW01032171">
    <property type="protein sequence ID" value="CAE0056701.1"/>
    <property type="molecule type" value="Transcribed_RNA"/>
</dbReference>
<organism evidence="3">
    <name type="scientific">Rhodosorus marinus</name>
    <dbReference type="NCBI Taxonomy" id="101924"/>
    <lineage>
        <taxon>Eukaryota</taxon>
        <taxon>Rhodophyta</taxon>
        <taxon>Stylonematophyceae</taxon>
        <taxon>Stylonematales</taxon>
        <taxon>Stylonemataceae</taxon>
        <taxon>Rhodosorus</taxon>
    </lineage>
</organism>
<feature type="domain" description="F-box" evidence="1">
    <location>
        <begin position="2"/>
        <end position="33"/>
    </location>
</feature>
<dbReference type="Gene3D" id="2.130.10.10">
    <property type="entry name" value="YVTN repeat-like/Quinoprotein amine dehydrogenase"/>
    <property type="match status" value="1"/>
</dbReference>